<dbReference type="AlphaFoldDB" id="A0A402AEL7"/>
<dbReference type="EMBL" id="BIFS01000001">
    <property type="protein sequence ID" value="GCE17567.1"/>
    <property type="molecule type" value="Genomic_DNA"/>
</dbReference>
<keyword evidence="2" id="KW-1185">Reference proteome</keyword>
<accession>A0A402AEL7</accession>
<evidence type="ECO:0000313" key="2">
    <source>
        <dbReference type="Proteomes" id="UP000287188"/>
    </source>
</evidence>
<dbReference type="SUPFAM" id="SSF52980">
    <property type="entry name" value="Restriction endonuclease-like"/>
    <property type="match status" value="1"/>
</dbReference>
<name>A0A402AEL7_9CHLR</name>
<proteinExistence type="predicted"/>
<sequence>MKQELNMRATAQLFKLDLQEMFEQWEHEKPLRVGLPHASAMLAADGDFCLRQLVLLAVEPQAASRPALQNWEYHTNAIYHNGWRLHEKYQRLLERYGKVVYYRGDLKYPELDLTHYDEPHHLYFSPDAVIEHCGEHMVVEIKGYKQEVFDKLDEQGAPPGAAHRQLNLYLYLLHLQHGLILVENKNTQRCKVWCVTYDHEMVQPQLERIFHFRTALHAVRRKRELPERQCATHQCSRAQRCPVRNACFTRT</sequence>
<protein>
    <recommendedName>
        <fullName evidence="3">PD-(D/E)XK endonuclease-like domain-containing protein</fullName>
    </recommendedName>
</protein>
<gene>
    <name evidence="1" type="ORF">KDK_13670</name>
</gene>
<organism evidence="1 2">
    <name type="scientific">Dictyobacter kobayashii</name>
    <dbReference type="NCBI Taxonomy" id="2014872"/>
    <lineage>
        <taxon>Bacteria</taxon>
        <taxon>Bacillati</taxon>
        <taxon>Chloroflexota</taxon>
        <taxon>Ktedonobacteria</taxon>
        <taxon>Ktedonobacterales</taxon>
        <taxon>Dictyobacteraceae</taxon>
        <taxon>Dictyobacter</taxon>
    </lineage>
</organism>
<evidence type="ECO:0000313" key="1">
    <source>
        <dbReference type="EMBL" id="GCE17567.1"/>
    </source>
</evidence>
<reference evidence="2" key="1">
    <citation type="submission" date="2018-12" db="EMBL/GenBank/DDBJ databases">
        <title>Tengunoibacter tsumagoiensis gen. nov., sp. nov., Dictyobacter kobayashii sp. nov., D. alpinus sp. nov., and D. joshuensis sp. nov. and description of Dictyobacteraceae fam. nov. within the order Ktedonobacterales isolated from Tengu-no-mugimeshi.</title>
        <authorList>
            <person name="Wang C.M."/>
            <person name="Zheng Y."/>
            <person name="Sakai Y."/>
            <person name="Toyoda A."/>
            <person name="Minakuchi Y."/>
            <person name="Abe K."/>
            <person name="Yokota A."/>
            <person name="Yabe S."/>
        </authorList>
    </citation>
    <scope>NUCLEOTIDE SEQUENCE [LARGE SCALE GENOMIC DNA]</scope>
    <source>
        <strain evidence="2">Uno11</strain>
    </source>
</reference>
<evidence type="ECO:0008006" key="3">
    <source>
        <dbReference type="Google" id="ProtNLM"/>
    </source>
</evidence>
<dbReference type="Gene3D" id="3.90.320.10">
    <property type="match status" value="1"/>
</dbReference>
<dbReference type="InterPro" id="IPR011335">
    <property type="entry name" value="Restrct_endonuc-II-like"/>
</dbReference>
<dbReference type="InterPro" id="IPR011604">
    <property type="entry name" value="PDDEXK-like_dom_sf"/>
</dbReference>
<comment type="caution">
    <text evidence="1">The sequence shown here is derived from an EMBL/GenBank/DDBJ whole genome shotgun (WGS) entry which is preliminary data.</text>
</comment>
<dbReference type="RefSeq" id="WP_126549230.1">
    <property type="nucleotide sequence ID" value="NZ_BIFS01000001.1"/>
</dbReference>
<dbReference type="Proteomes" id="UP000287188">
    <property type="component" value="Unassembled WGS sequence"/>
</dbReference>